<sequence length="116" mass="13564">MEIIGIVKKLFDIQKFDSGFQKREIVLTTEEPYSQNILIEFIQDKVDLLENIKPKDKIKIFINIRGREWKNPEGVIRYFNSIQGWKIEHYSTGKTSNKVTSTPPPLSSDDFDDLPF</sequence>
<gene>
    <name evidence="2" type="ORF">BPAY_053</name>
</gene>
<evidence type="ECO:0000313" key="3">
    <source>
        <dbReference type="Proteomes" id="UP000217805"/>
    </source>
</evidence>
<evidence type="ECO:0000313" key="2">
    <source>
        <dbReference type="EMBL" id="BAR91813.1"/>
    </source>
</evidence>
<dbReference type="RefSeq" id="WP_096377887.1">
    <property type="nucleotide sequence ID" value="NZ_AP014609.1"/>
</dbReference>
<evidence type="ECO:0000256" key="1">
    <source>
        <dbReference type="SAM" id="MobiDB-lite"/>
    </source>
</evidence>
<protein>
    <recommendedName>
        <fullName evidence="4">DUF3127 domain-containing protein</fullName>
    </recommendedName>
</protein>
<dbReference type="InterPro" id="IPR021474">
    <property type="entry name" value="DUF3127"/>
</dbReference>
<dbReference type="Pfam" id="PF11325">
    <property type="entry name" value="DUF3127"/>
    <property type="match status" value="1"/>
</dbReference>
<feature type="region of interest" description="Disordered" evidence="1">
    <location>
        <begin position="93"/>
        <end position="116"/>
    </location>
</feature>
<name>A0ABM7EXY2_9FLAO</name>
<reference evidence="2 3" key="1">
    <citation type="journal article" date="2015" name="Microbes Environ.">
        <title>An Efficient Strategy Developed for Next-Generation Sequencing of Endosymbiont Genomes Performed Using Crude DNA Isolated from Host Tissues: A Case Study of Blattabacterium cuenoti Inhabiting the Fat Bodies of Cockroaches.</title>
        <authorList>
            <person name="Kinjo Y."/>
            <person name="Saitoh S."/>
            <person name="Tokuda G."/>
        </authorList>
    </citation>
    <scope>NUCLEOTIDE SEQUENCE [LARGE SCALE GENOMIC DNA]</scope>
    <source>
        <strain evidence="2 3">BPAY</strain>
    </source>
</reference>
<organism evidence="2 3">
    <name type="scientific">Blattabacterium cuenoti BPAY</name>
    <dbReference type="NCBI Taxonomy" id="1457031"/>
    <lineage>
        <taxon>Bacteria</taxon>
        <taxon>Pseudomonadati</taxon>
        <taxon>Bacteroidota</taxon>
        <taxon>Flavobacteriia</taxon>
        <taxon>Flavobacteriales</taxon>
        <taxon>Blattabacteriaceae</taxon>
        <taxon>Blattabacterium</taxon>
    </lineage>
</organism>
<accession>A0ABM7EXY2</accession>
<proteinExistence type="predicted"/>
<evidence type="ECO:0008006" key="4">
    <source>
        <dbReference type="Google" id="ProtNLM"/>
    </source>
</evidence>
<dbReference type="EMBL" id="AP014609">
    <property type="protein sequence ID" value="BAR91813.1"/>
    <property type="molecule type" value="Genomic_DNA"/>
</dbReference>
<keyword evidence="3" id="KW-1185">Reference proteome</keyword>
<dbReference type="Proteomes" id="UP000217805">
    <property type="component" value="Chromosome"/>
</dbReference>